<comment type="similarity">
    <text evidence="2 6">Belongs to the acyl-CoA dehydrogenase family.</text>
</comment>
<protein>
    <submittedName>
        <fullName evidence="10">Acyl-CoA dehydrogenase</fullName>
    </submittedName>
</protein>
<gene>
    <name evidence="10" type="ORF">MCOO_16240</name>
</gene>
<dbReference type="SUPFAM" id="SSF47203">
    <property type="entry name" value="Acyl-CoA dehydrogenase C-terminal domain-like"/>
    <property type="match status" value="1"/>
</dbReference>
<evidence type="ECO:0000256" key="4">
    <source>
        <dbReference type="ARBA" id="ARBA00022827"/>
    </source>
</evidence>
<dbReference type="SUPFAM" id="SSF56645">
    <property type="entry name" value="Acyl-CoA dehydrogenase NM domain-like"/>
    <property type="match status" value="1"/>
</dbReference>
<dbReference type="Gene3D" id="1.10.540.10">
    <property type="entry name" value="Acyl-CoA dehydrogenase/oxidase, N-terminal domain"/>
    <property type="match status" value="1"/>
</dbReference>
<dbReference type="Pfam" id="PF00441">
    <property type="entry name" value="Acyl-CoA_dh_1"/>
    <property type="match status" value="1"/>
</dbReference>
<dbReference type="InterPro" id="IPR036250">
    <property type="entry name" value="AcylCo_DH-like_C"/>
</dbReference>
<dbReference type="EMBL" id="AP022569">
    <property type="protein sequence ID" value="BBX45609.1"/>
    <property type="molecule type" value="Genomic_DNA"/>
</dbReference>
<evidence type="ECO:0000256" key="6">
    <source>
        <dbReference type="RuleBase" id="RU362125"/>
    </source>
</evidence>
<reference evidence="10 11" key="1">
    <citation type="journal article" date="2019" name="Emerg. Microbes Infect.">
        <title>Comprehensive subspecies identification of 175 nontuberculous mycobacteria species based on 7547 genomic profiles.</title>
        <authorList>
            <person name="Matsumoto Y."/>
            <person name="Kinjo T."/>
            <person name="Motooka D."/>
            <person name="Nabeya D."/>
            <person name="Jung N."/>
            <person name="Uechi K."/>
            <person name="Horii T."/>
            <person name="Iida T."/>
            <person name="Fujita J."/>
            <person name="Nakamura S."/>
        </authorList>
    </citation>
    <scope>NUCLEOTIDE SEQUENCE [LARGE SCALE GENOMIC DNA]</scope>
    <source>
        <strain evidence="10 11">JCM 12404</strain>
    </source>
</reference>
<evidence type="ECO:0000313" key="10">
    <source>
        <dbReference type="EMBL" id="BBX45609.1"/>
    </source>
</evidence>
<feature type="domain" description="Acyl-CoA dehydrogenase/oxidase N-terminal" evidence="9">
    <location>
        <begin position="15"/>
        <end position="129"/>
    </location>
</feature>
<dbReference type="InterPro" id="IPR009075">
    <property type="entry name" value="AcylCo_DH/oxidase_C"/>
</dbReference>
<dbReference type="Gene3D" id="2.40.110.10">
    <property type="entry name" value="Butyryl-CoA Dehydrogenase, subunit A, domain 2"/>
    <property type="match status" value="1"/>
</dbReference>
<evidence type="ECO:0000256" key="5">
    <source>
        <dbReference type="ARBA" id="ARBA00023002"/>
    </source>
</evidence>
<organism evidence="10 11">
    <name type="scientific">Mycobacterium cookii</name>
    <dbReference type="NCBI Taxonomy" id="1775"/>
    <lineage>
        <taxon>Bacteria</taxon>
        <taxon>Bacillati</taxon>
        <taxon>Actinomycetota</taxon>
        <taxon>Actinomycetes</taxon>
        <taxon>Mycobacteriales</taxon>
        <taxon>Mycobacteriaceae</taxon>
        <taxon>Mycobacterium</taxon>
    </lineage>
</organism>
<feature type="domain" description="Acyl-CoA dehydrogenase/oxidase C-terminal" evidence="7">
    <location>
        <begin position="240"/>
        <end position="395"/>
    </location>
</feature>
<evidence type="ECO:0000259" key="8">
    <source>
        <dbReference type="Pfam" id="PF02770"/>
    </source>
</evidence>
<keyword evidence="3 6" id="KW-0285">Flavoprotein</keyword>
<keyword evidence="11" id="KW-1185">Reference proteome</keyword>
<accession>A0A7I7KV57</accession>
<feature type="domain" description="Acyl-CoA oxidase/dehydrogenase middle" evidence="8">
    <location>
        <begin position="137"/>
        <end position="218"/>
    </location>
</feature>
<dbReference type="GO" id="GO:0050660">
    <property type="term" value="F:flavin adenine dinucleotide binding"/>
    <property type="evidence" value="ECO:0007669"/>
    <property type="project" value="InterPro"/>
</dbReference>
<evidence type="ECO:0000313" key="11">
    <source>
        <dbReference type="Proteomes" id="UP000465866"/>
    </source>
</evidence>
<dbReference type="InterPro" id="IPR046373">
    <property type="entry name" value="Acyl-CoA_Oxase/DH_mid-dom_sf"/>
</dbReference>
<dbReference type="InterPro" id="IPR013786">
    <property type="entry name" value="AcylCoA_DH/ox_N"/>
</dbReference>
<dbReference type="GO" id="GO:0005886">
    <property type="term" value="C:plasma membrane"/>
    <property type="evidence" value="ECO:0007669"/>
    <property type="project" value="TreeGrafter"/>
</dbReference>
<evidence type="ECO:0000256" key="1">
    <source>
        <dbReference type="ARBA" id="ARBA00001974"/>
    </source>
</evidence>
<evidence type="ECO:0000259" key="9">
    <source>
        <dbReference type="Pfam" id="PF02771"/>
    </source>
</evidence>
<evidence type="ECO:0000256" key="3">
    <source>
        <dbReference type="ARBA" id="ARBA00022630"/>
    </source>
</evidence>
<keyword evidence="5 6" id="KW-0560">Oxidoreductase</keyword>
<dbReference type="RefSeq" id="WP_163775877.1">
    <property type="nucleotide sequence ID" value="NZ_AP022569.1"/>
</dbReference>
<proteinExistence type="inferred from homology"/>
<dbReference type="Gene3D" id="1.20.140.10">
    <property type="entry name" value="Butyryl-CoA Dehydrogenase, subunit A, domain 3"/>
    <property type="match status" value="1"/>
</dbReference>
<dbReference type="GO" id="GO:0016627">
    <property type="term" value="F:oxidoreductase activity, acting on the CH-CH group of donors"/>
    <property type="evidence" value="ECO:0007669"/>
    <property type="project" value="InterPro"/>
</dbReference>
<dbReference type="PANTHER" id="PTHR43292:SF4">
    <property type="entry name" value="ACYL-COA DEHYDROGENASE FADE34"/>
    <property type="match status" value="1"/>
</dbReference>
<evidence type="ECO:0000256" key="2">
    <source>
        <dbReference type="ARBA" id="ARBA00009347"/>
    </source>
</evidence>
<dbReference type="Pfam" id="PF02770">
    <property type="entry name" value="Acyl-CoA_dh_M"/>
    <property type="match status" value="1"/>
</dbReference>
<name>A0A7I7KV57_9MYCO</name>
<dbReference type="PANTHER" id="PTHR43292">
    <property type="entry name" value="ACYL-COA DEHYDROGENASE"/>
    <property type="match status" value="1"/>
</dbReference>
<evidence type="ECO:0000259" key="7">
    <source>
        <dbReference type="Pfam" id="PF00441"/>
    </source>
</evidence>
<dbReference type="InterPro" id="IPR006091">
    <property type="entry name" value="Acyl-CoA_Oxase/DH_mid-dom"/>
</dbReference>
<comment type="cofactor">
    <cofactor evidence="1 6">
        <name>FAD</name>
        <dbReference type="ChEBI" id="CHEBI:57692"/>
    </cofactor>
</comment>
<dbReference type="Pfam" id="PF02771">
    <property type="entry name" value="Acyl-CoA_dh_N"/>
    <property type="match status" value="1"/>
</dbReference>
<keyword evidence="4 6" id="KW-0274">FAD</keyword>
<dbReference type="InterPro" id="IPR009100">
    <property type="entry name" value="AcylCoA_DH/oxidase_NM_dom_sf"/>
</dbReference>
<dbReference type="InterPro" id="IPR052161">
    <property type="entry name" value="Mycobact_Acyl-CoA_DH"/>
</dbReference>
<dbReference type="KEGG" id="mcoo:MCOO_16240"/>
<dbReference type="Proteomes" id="UP000465866">
    <property type="component" value="Chromosome"/>
</dbReference>
<dbReference type="InterPro" id="IPR037069">
    <property type="entry name" value="AcylCoA_DH/ox_N_sf"/>
</dbReference>
<sequence>MTEATGTVTDVESVDEFRARARAWLAENMPPIDPAHPPAAHRDEERCWLRARELQKRLYGGGFAGICFPREYGGLGLDYEYQKAFNEESLSYEMPLILNTPTFTICCATLLDTASEDIKRQHIGAALRGDEILVQLLSEPSGGSDLAGVITRAERVGDRWVLNGAKTWSTSAFAADYGLCLARTNWDVPKHEGLTMFLVPIKHPGITLRHIQLLNGTKEFCEEFLDGVDVGDDAVVGEVNDGWSVASRQLYHERRAVGMGSEFASGSGSEGGRSTPVNYARLAAATGQSDNERVQQIAGRALVHRAVSDQLGAHIFRGVNDGSLPPAAGSLLRLFHAETVTLEIDAGLAITGTAGVVGAEGEGLETGVRYLSRQTVCIGGGTSELARNVIGERVLNFPREYAADRGVPFNQVKHGQAGG</sequence>
<dbReference type="AlphaFoldDB" id="A0A7I7KV57"/>